<keyword evidence="1" id="KW-1133">Transmembrane helix</keyword>
<evidence type="ECO:0000313" key="2">
    <source>
        <dbReference type="EMBL" id="SOB57565.1"/>
    </source>
</evidence>
<reference evidence="3" key="1">
    <citation type="submission" date="2017-09" db="EMBL/GenBank/DDBJ databases">
        <authorList>
            <person name="Regsiter A."/>
            <person name="William W."/>
        </authorList>
    </citation>
    <scope>NUCLEOTIDE SEQUENCE [LARGE SCALE GENOMIC DNA]</scope>
    <source>
        <strain evidence="3">500-1</strain>
    </source>
</reference>
<dbReference type="KEGG" id="pprf:DPRO_0681"/>
<gene>
    <name evidence="2" type="ORF">DPRO_0681</name>
</gene>
<keyword evidence="1" id="KW-0472">Membrane</keyword>
<organism evidence="2 3">
    <name type="scientific">Pseudodesulfovibrio profundus</name>
    <dbReference type="NCBI Taxonomy" id="57320"/>
    <lineage>
        <taxon>Bacteria</taxon>
        <taxon>Pseudomonadati</taxon>
        <taxon>Thermodesulfobacteriota</taxon>
        <taxon>Desulfovibrionia</taxon>
        <taxon>Desulfovibrionales</taxon>
        <taxon>Desulfovibrionaceae</taxon>
    </lineage>
</organism>
<sequence>MRDLAESKRVHLAIGIGGFLVGVIGLVFAASTYYKSYEDNKKRDRQAQIDKAESREQMALLRKENSKQTQEILKFNKMFDASGVPRAATKSLELYSDWGCTR</sequence>
<name>A0A2C8F6A7_9BACT</name>
<evidence type="ECO:0000256" key="1">
    <source>
        <dbReference type="SAM" id="Phobius"/>
    </source>
</evidence>
<dbReference type="EMBL" id="LT907975">
    <property type="protein sequence ID" value="SOB57565.1"/>
    <property type="molecule type" value="Genomic_DNA"/>
</dbReference>
<dbReference type="AlphaFoldDB" id="A0A2C8F6A7"/>
<dbReference type="Proteomes" id="UP000219215">
    <property type="component" value="Chromosome DPRO"/>
</dbReference>
<evidence type="ECO:0000313" key="3">
    <source>
        <dbReference type="Proteomes" id="UP000219215"/>
    </source>
</evidence>
<accession>A0A2C8F6A7</accession>
<protein>
    <submittedName>
        <fullName evidence="2">Uncharacterized protein</fullName>
    </submittedName>
</protein>
<dbReference type="RefSeq" id="WP_097010789.1">
    <property type="nucleotide sequence ID" value="NZ_LT907975.1"/>
</dbReference>
<feature type="transmembrane region" description="Helical" evidence="1">
    <location>
        <begin position="12"/>
        <end position="34"/>
    </location>
</feature>
<proteinExistence type="predicted"/>
<keyword evidence="1" id="KW-0812">Transmembrane</keyword>
<keyword evidence="3" id="KW-1185">Reference proteome</keyword>